<gene>
    <name evidence="2" type="ORF">KHA93_01895</name>
</gene>
<reference evidence="2 3" key="1">
    <citation type="submission" date="2021-05" db="EMBL/GenBank/DDBJ databases">
        <title>Novel Bacillus species.</title>
        <authorList>
            <person name="Liu G."/>
        </authorList>
    </citation>
    <scope>NUCLEOTIDE SEQUENCE [LARGE SCALE GENOMIC DNA]</scope>
    <source>
        <strain evidence="2 3">FJAT-49732</strain>
    </source>
</reference>
<dbReference type="PANTHER" id="PTHR12526">
    <property type="entry name" value="GLYCOSYLTRANSFERASE"/>
    <property type="match status" value="1"/>
</dbReference>
<dbReference type="GO" id="GO:0016757">
    <property type="term" value="F:glycosyltransferase activity"/>
    <property type="evidence" value="ECO:0007669"/>
    <property type="project" value="InterPro"/>
</dbReference>
<dbReference type="EMBL" id="JAGYPJ010000001">
    <property type="protein sequence ID" value="MBS4198413.1"/>
    <property type="molecule type" value="Genomic_DNA"/>
</dbReference>
<sequence>MKKSLLFVIDSLVAAGAEKSLITLLSLLDYNKYSVDLMLFAHGELLEKLVPKEVNILKPLKYTNFSKLTIKDAIVYSIKNSDFRMLKSRLKFSINLRLKKYSNAQKARLFWEFTSNVIEKNPKQYDIAISYAQGIPTFYVADKVKANNKFAWVNVSYRLDNKEANFQKQFYDQYNKIVAVSDSTKEILLETFPYYNHKISIIYDINDPDFINNMAEIGKDYHDNDNFDGIRLLTIGRLAYQKGYDIALHACEKLKKKGINFKWYVLGKGPLMQEIKKTINEKDLSDHFILLGVTENPYRLIKNCDIYVQTSRFEGFGLAIAEARMLNIPVVTTRFDAVYNQMVDGKNGLVVDMDPNAIMDGIISLIQNNALREDIINYLKNEKKGNLEELNKFYKLIS</sequence>
<dbReference type="Pfam" id="PF00534">
    <property type="entry name" value="Glycos_transf_1"/>
    <property type="match status" value="1"/>
</dbReference>
<dbReference type="CDD" id="cd03811">
    <property type="entry name" value="GT4_GT28_WabH-like"/>
    <property type="match status" value="1"/>
</dbReference>
<dbReference type="PANTHER" id="PTHR12526:SF630">
    <property type="entry name" value="GLYCOSYLTRANSFERASE"/>
    <property type="match status" value="1"/>
</dbReference>
<accession>A0A942TJ01</accession>
<evidence type="ECO:0000259" key="1">
    <source>
        <dbReference type="Pfam" id="PF00534"/>
    </source>
</evidence>
<protein>
    <submittedName>
        <fullName evidence="2">Glycosyltransferase</fullName>
    </submittedName>
</protein>
<evidence type="ECO:0000313" key="2">
    <source>
        <dbReference type="EMBL" id="MBS4198413.1"/>
    </source>
</evidence>
<comment type="caution">
    <text evidence="2">The sequence shown here is derived from an EMBL/GenBank/DDBJ whole genome shotgun (WGS) entry which is preliminary data.</text>
</comment>
<evidence type="ECO:0000313" key="3">
    <source>
        <dbReference type="Proteomes" id="UP000682713"/>
    </source>
</evidence>
<dbReference type="Proteomes" id="UP000682713">
    <property type="component" value="Unassembled WGS sequence"/>
</dbReference>
<organism evidence="2 3">
    <name type="scientific">Lederbergia citrisecunda</name>
    <dbReference type="NCBI Taxonomy" id="2833583"/>
    <lineage>
        <taxon>Bacteria</taxon>
        <taxon>Bacillati</taxon>
        <taxon>Bacillota</taxon>
        <taxon>Bacilli</taxon>
        <taxon>Bacillales</taxon>
        <taxon>Bacillaceae</taxon>
        <taxon>Lederbergia</taxon>
    </lineage>
</organism>
<feature type="domain" description="Glycosyl transferase family 1" evidence="1">
    <location>
        <begin position="231"/>
        <end position="380"/>
    </location>
</feature>
<proteinExistence type="predicted"/>
<dbReference type="AlphaFoldDB" id="A0A942TJ01"/>
<name>A0A942TJ01_9BACI</name>
<keyword evidence="3" id="KW-1185">Reference proteome</keyword>
<dbReference type="RefSeq" id="WP_213109172.1">
    <property type="nucleotide sequence ID" value="NZ_JAGYPJ010000001.1"/>
</dbReference>
<dbReference type="Gene3D" id="3.40.50.2000">
    <property type="entry name" value="Glycogen Phosphorylase B"/>
    <property type="match status" value="2"/>
</dbReference>
<dbReference type="InterPro" id="IPR001296">
    <property type="entry name" value="Glyco_trans_1"/>
</dbReference>
<dbReference type="SUPFAM" id="SSF53756">
    <property type="entry name" value="UDP-Glycosyltransferase/glycogen phosphorylase"/>
    <property type="match status" value="1"/>
</dbReference>